<comment type="cofactor">
    <cofactor evidence="1">
        <name>Zn(2+)</name>
        <dbReference type="ChEBI" id="CHEBI:29105"/>
    </cofactor>
</comment>
<dbReference type="InterPro" id="IPR040653">
    <property type="entry name" value="Csd3_N"/>
</dbReference>
<name>A0ABS2WQI8_9BACT</name>
<reference evidence="11" key="1">
    <citation type="submission" date="2021-02" db="EMBL/GenBank/DDBJ databases">
        <title>Sulfurospirillum tamanensis sp. nov.</title>
        <authorList>
            <person name="Frolova A."/>
            <person name="Merkel A."/>
            <person name="Slobodkin A."/>
        </authorList>
    </citation>
    <scope>NUCLEOTIDE SEQUENCE</scope>
    <source>
        <strain evidence="11">T05b</strain>
    </source>
</reference>
<dbReference type="RefSeq" id="WP_205458406.1">
    <property type="nucleotide sequence ID" value="NZ_JAFHKK010000005.1"/>
</dbReference>
<evidence type="ECO:0000256" key="4">
    <source>
        <dbReference type="ARBA" id="ARBA00022723"/>
    </source>
</evidence>
<feature type="domain" description="M23ase beta-sheet core" evidence="8">
    <location>
        <begin position="240"/>
        <end position="336"/>
    </location>
</feature>
<evidence type="ECO:0000259" key="8">
    <source>
        <dbReference type="Pfam" id="PF01551"/>
    </source>
</evidence>
<dbReference type="PANTHER" id="PTHR21666:SF288">
    <property type="entry name" value="CELL DIVISION PROTEIN YTFB"/>
    <property type="match status" value="1"/>
</dbReference>
<dbReference type="InterPro" id="IPR045834">
    <property type="entry name" value="Csd3_N2"/>
</dbReference>
<evidence type="ECO:0000256" key="1">
    <source>
        <dbReference type="ARBA" id="ARBA00001947"/>
    </source>
</evidence>
<evidence type="ECO:0000256" key="6">
    <source>
        <dbReference type="ARBA" id="ARBA00022833"/>
    </source>
</evidence>
<dbReference type="Pfam" id="PF18059">
    <property type="entry name" value="Csd3_N"/>
    <property type="match status" value="1"/>
</dbReference>
<accession>A0ABS2WQI8</accession>
<dbReference type="InterPro" id="IPR011055">
    <property type="entry name" value="Dup_hybrid_motif"/>
</dbReference>
<evidence type="ECO:0000313" key="11">
    <source>
        <dbReference type="EMBL" id="MBN2963868.1"/>
    </source>
</evidence>
<keyword evidence="3" id="KW-0645">Protease</keyword>
<dbReference type="Pfam" id="PF01551">
    <property type="entry name" value="Peptidase_M23"/>
    <property type="match status" value="1"/>
</dbReference>
<sequence>MMRWLVCVLMMVLGAQGAYMQEHRWERGETFLTFLEKHQLPLSIYYNLDREDQELAAEIVSGVRYQLLLDDNEVIEQVLIPIGEELQLHIVKDKSTGAYELRTTPVSYQEESLKVTLEITLSPYQDIINATNSYALANEFVNSFKNSVNFRRLVKGDRLVIFYSQRTRLGQRYGNPKIEAAMVEVRGKEHFVFLYDDNRYYDAAGKEIEGFLLTVPVRYTRISSSFSYKRWHPILKRYRAHLGVDYAAPTGTPIVAAGEGRVTFVGTKGGYGKTVEIDHGHGYKTLYAHMNGYRKGIRRGSVVSKGQLIGYVGSTGISTGPHLHFGLYKDNRAINPNSVVKIEKDKLQGEKRKAFLAHVETFKPRFELALAEPSIPPREEPFEYMVQLETPIIMDAETVAVAN</sequence>
<evidence type="ECO:0000259" key="10">
    <source>
        <dbReference type="Pfam" id="PF19425"/>
    </source>
</evidence>
<dbReference type="SUPFAM" id="SSF51261">
    <property type="entry name" value="Duplicated hybrid motif"/>
    <property type="match status" value="1"/>
</dbReference>
<keyword evidence="6" id="KW-0862">Zinc</keyword>
<dbReference type="Gene3D" id="3.10.450.350">
    <property type="match status" value="1"/>
</dbReference>
<feature type="domain" description="Csd3 N-terminal" evidence="9">
    <location>
        <begin position="23"/>
        <end position="106"/>
    </location>
</feature>
<evidence type="ECO:0000259" key="9">
    <source>
        <dbReference type="Pfam" id="PF18059"/>
    </source>
</evidence>
<feature type="domain" description="Csd3-like second N-terminal" evidence="10">
    <location>
        <begin position="137"/>
        <end position="227"/>
    </location>
</feature>
<dbReference type="Proteomes" id="UP000703590">
    <property type="component" value="Unassembled WGS sequence"/>
</dbReference>
<evidence type="ECO:0000256" key="5">
    <source>
        <dbReference type="ARBA" id="ARBA00022801"/>
    </source>
</evidence>
<evidence type="ECO:0000256" key="7">
    <source>
        <dbReference type="ARBA" id="ARBA00023049"/>
    </source>
</evidence>
<reference evidence="11" key="2">
    <citation type="submission" date="2021-02" db="EMBL/GenBank/DDBJ databases">
        <authorList>
            <person name="Merkel A.Y."/>
        </authorList>
    </citation>
    <scope>NUCLEOTIDE SEQUENCE</scope>
    <source>
        <strain evidence="11">T05b</strain>
    </source>
</reference>
<dbReference type="Gene3D" id="2.70.70.10">
    <property type="entry name" value="Glucose Permease (Domain IIA)"/>
    <property type="match status" value="1"/>
</dbReference>
<dbReference type="InterPro" id="IPR050570">
    <property type="entry name" value="Cell_wall_metabolism_enzyme"/>
</dbReference>
<evidence type="ECO:0000256" key="3">
    <source>
        <dbReference type="ARBA" id="ARBA00022670"/>
    </source>
</evidence>
<gene>
    <name evidence="11" type="ORF">JWV37_03660</name>
</gene>
<keyword evidence="5" id="KW-0378">Hydrolase</keyword>
<proteinExistence type="predicted"/>
<dbReference type="CDD" id="cd12797">
    <property type="entry name" value="M23_peptidase"/>
    <property type="match status" value="1"/>
</dbReference>
<dbReference type="PANTHER" id="PTHR21666">
    <property type="entry name" value="PEPTIDASE-RELATED"/>
    <property type="match status" value="1"/>
</dbReference>
<keyword evidence="12" id="KW-1185">Reference proteome</keyword>
<dbReference type="InterPro" id="IPR016047">
    <property type="entry name" value="M23ase_b-sheet_dom"/>
</dbReference>
<dbReference type="Pfam" id="PF19425">
    <property type="entry name" value="Csd3_N2"/>
    <property type="match status" value="1"/>
</dbReference>
<comment type="caution">
    <text evidence="11">The sequence shown here is derived from an EMBL/GenBank/DDBJ whole genome shotgun (WGS) entry which is preliminary data.</text>
</comment>
<evidence type="ECO:0000256" key="2">
    <source>
        <dbReference type="ARBA" id="ARBA00004196"/>
    </source>
</evidence>
<organism evidence="11 12">
    <name type="scientific">Sulfurospirillum tamanense</name>
    <dbReference type="NCBI Taxonomy" id="2813362"/>
    <lineage>
        <taxon>Bacteria</taxon>
        <taxon>Pseudomonadati</taxon>
        <taxon>Campylobacterota</taxon>
        <taxon>Epsilonproteobacteria</taxon>
        <taxon>Campylobacterales</taxon>
        <taxon>Sulfurospirillaceae</taxon>
        <taxon>Sulfurospirillum</taxon>
    </lineage>
</organism>
<keyword evidence="7" id="KW-0482">Metalloprotease</keyword>
<protein>
    <submittedName>
        <fullName evidence="11">Peptidoglycan DD-metalloendopeptidase family protein</fullName>
    </submittedName>
</protein>
<keyword evidence="4" id="KW-0479">Metal-binding</keyword>
<evidence type="ECO:0000313" key="12">
    <source>
        <dbReference type="Proteomes" id="UP000703590"/>
    </source>
</evidence>
<comment type="subcellular location">
    <subcellularLocation>
        <location evidence="2">Cell envelope</location>
    </subcellularLocation>
</comment>
<dbReference type="EMBL" id="JAFHKK010000005">
    <property type="protein sequence ID" value="MBN2963868.1"/>
    <property type="molecule type" value="Genomic_DNA"/>
</dbReference>